<evidence type="ECO:0000256" key="4">
    <source>
        <dbReference type="ARBA" id="ARBA00005022"/>
    </source>
</evidence>
<dbReference type="InterPro" id="IPR012775">
    <property type="entry name" value="GBBH-like"/>
</dbReference>
<dbReference type="GO" id="GO:0005739">
    <property type="term" value="C:mitochondrion"/>
    <property type="evidence" value="ECO:0007669"/>
    <property type="project" value="TreeGrafter"/>
</dbReference>
<evidence type="ECO:0000256" key="5">
    <source>
        <dbReference type="ARBA" id="ARBA00008654"/>
    </source>
</evidence>
<comment type="cofactor">
    <cofactor evidence="2">
        <name>L-ascorbate</name>
        <dbReference type="ChEBI" id="CHEBI:38290"/>
    </cofactor>
</comment>
<keyword evidence="18" id="KW-1185">Reference proteome</keyword>
<evidence type="ECO:0000256" key="3">
    <source>
        <dbReference type="ARBA" id="ARBA00002906"/>
    </source>
</evidence>
<comment type="pathway">
    <text evidence="4">Amine and polyamine biosynthesis; carnitine biosynthesis.</text>
</comment>
<dbReference type="OrthoDB" id="406634at2759"/>
<dbReference type="InterPro" id="IPR010376">
    <property type="entry name" value="GBBH-like_N"/>
</dbReference>
<evidence type="ECO:0000256" key="8">
    <source>
        <dbReference type="ARBA" id="ARBA00022873"/>
    </source>
</evidence>
<evidence type="ECO:0000256" key="14">
    <source>
        <dbReference type="ARBA" id="ARBA00049149"/>
    </source>
</evidence>
<reference evidence="17 18" key="1">
    <citation type="journal article" date="2020" name="G3 (Bethesda)">
        <title>Draft Genome of the Common Snapping Turtle, Chelydra serpentina, a Model for Phenotypic Plasticity in Reptiles.</title>
        <authorList>
            <person name="Das D."/>
            <person name="Singh S.K."/>
            <person name="Bierstedt J."/>
            <person name="Erickson A."/>
            <person name="Galli G.L.J."/>
            <person name="Crossley D.A. 2nd"/>
            <person name="Rhen T."/>
        </authorList>
    </citation>
    <scope>NUCLEOTIDE SEQUENCE [LARGE SCALE GENOMIC DNA]</scope>
    <source>
        <strain evidence="17">KW</strain>
    </source>
</reference>
<dbReference type="FunFam" id="3.30.2020.30:FF:000002">
    <property type="entry name" value="Putative gamma-butyrobetaine dioxygenase"/>
    <property type="match status" value="1"/>
</dbReference>
<name>A0A8T1T389_CHESE</name>
<dbReference type="SUPFAM" id="SSF51197">
    <property type="entry name" value="Clavaminate synthase-like"/>
    <property type="match status" value="1"/>
</dbReference>
<keyword evidence="9" id="KW-0223">Dioxygenase</keyword>
<dbReference type="GO" id="GO:0008336">
    <property type="term" value="F:gamma-butyrobetaine dioxygenase activity"/>
    <property type="evidence" value="ECO:0007669"/>
    <property type="project" value="UniProtKB-EC"/>
</dbReference>
<evidence type="ECO:0000259" key="16">
    <source>
        <dbReference type="Pfam" id="PF06155"/>
    </source>
</evidence>
<comment type="catalytic activity">
    <reaction evidence="14">
        <text>4-(trimethylamino)butanoate + 2-oxoglutarate + O2 = carnitine + succinate + CO2</text>
        <dbReference type="Rhea" id="RHEA:24028"/>
        <dbReference type="ChEBI" id="CHEBI:15379"/>
        <dbReference type="ChEBI" id="CHEBI:16244"/>
        <dbReference type="ChEBI" id="CHEBI:16526"/>
        <dbReference type="ChEBI" id="CHEBI:16810"/>
        <dbReference type="ChEBI" id="CHEBI:17126"/>
        <dbReference type="ChEBI" id="CHEBI:30031"/>
        <dbReference type="EC" id="1.14.11.1"/>
    </reaction>
</comment>
<evidence type="ECO:0000256" key="10">
    <source>
        <dbReference type="ARBA" id="ARBA00023002"/>
    </source>
</evidence>
<protein>
    <recommendedName>
        <fullName evidence="6">gamma-butyrobetaine dioxygenase</fullName>
        <ecNumber evidence="6">1.14.11.1</ecNumber>
    </recommendedName>
    <alternativeName>
        <fullName evidence="12">Gamma-butyrobetaine hydroxylase</fullName>
    </alternativeName>
    <alternativeName>
        <fullName evidence="13">Gamma-butyrobetaine,2-oxoglutarate dioxygenase</fullName>
    </alternativeName>
</protein>
<evidence type="ECO:0000256" key="2">
    <source>
        <dbReference type="ARBA" id="ARBA00001961"/>
    </source>
</evidence>
<dbReference type="NCBIfam" id="TIGR02409">
    <property type="entry name" value="carnitine_bodg"/>
    <property type="match status" value="1"/>
</dbReference>
<dbReference type="Proteomes" id="UP000765507">
    <property type="component" value="Unassembled WGS sequence"/>
</dbReference>
<dbReference type="Gene3D" id="3.30.2020.30">
    <property type="match status" value="1"/>
</dbReference>
<dbReference type="GO" id="GO:0005506">
    <property type="term" value="F:iron ion binding"/>
    <property type="evidence" value="ECO:0007669"/>
    <property type="project" value="InterPro"/>
</dbReference>
<dbReference type="CDD" id="cd00250">
    <property type="entry name" value="CAS_like"/>
    <property type="match status" value="1"/>
</dbReference>
<dbReference type="PANTHER" id="PTHR10696">
    <property type="entry name" value="GAMMA-BUTYROBETAINE HYDROXYLASE-RELATED"/>
    <property type="match status" value="1"/>
</dbReference>
<evidence type="ECO:0000259" key="15">
    <source>
        <dbReference type="Pfam" id="PF02668"/>
    </source>
</evidence>
<dbReference type="InterPro" id="IPR042098">
    <property type="entry name" value="TauD-like_sf"/>
</dbReference>
<keyword evidence="11" id="KW-0408">Iron</keyword>
<feature type="domain" description="Gamma-butyrobetaine hydroxylase-like N-terminal" evidence="16">
    <location>
        <begin position="134"/>
        <end position="212"/>
    </location>
</feature>
<dbReference type="AlphaFoldDB" id="A0A8T1T389"/>
<dbReference type="EMBL" id="JAHGAV010000045">
    <property type="protein sequence ID" value="KAG6935330.1"/>
    <property type="molecule type" value="Genomic_DNA"/>
</dbReference>
<dbReference type="PANTHER" id="PTHR10696:SF33">
    <property type="entry name" value="GAMMA-BUTYROBETAINE DIOXYGENASE"/>
    <property type="match status" value="1"/>
</dbReference>
<dbReference type="EC" id="1.14.11.1" evidence="6"/>
<comment type="caution">
    <text evidence="17">The sequence shown here is derived from an EMBL/GenBank/DDBJ whole genome shotgun (WGS) entry which is preliminary data.</text>
</comment>
<comment type="cofactor">
    <cofactor evidence="1">
        <name>Fe(2+)</name>
        <dbReference type="ChEBI" id="CHEBI:29033"/>
    </cofactor>
</comment>
<accession>A0A8T1T389</accession>
<keyword evidence="10" id="KW-0560">Oxidoreductase</keyword>
<keyword evidence="8" id="KW-0124">Carnitine biosynthesis</keyword>
<dbReference type="Pfam" id="PF02668">
    <property type="entry name" value="TauD"/>
    <property type="match status" value="1"/>
</dbReference>
<gene>
    <name evidence="17" type="primary">BBOX1</name>
    <name evidence="17" type="ORF">G0U57_015170</name>
</gene>
<sequence>AAAVAAFPLLGPAPRAAGPVLPAICCRTRRRRGRSRPGGRRSGVQYSEELALVKRHSCSEDFVVVIKMWNAVAKILLRTKVHQDYSRTLLLVQKGRSILTRPPSSRNCWQHTAQAVQPFNMSTSIQKVEALDVNNFVRIHWEDGSKSLYPAVWLRDNCQCPDCFLHSAKARKLLLEDLDVNIVVKEVTLTDRQKVYITWPDKHTSEFEAEWLKKRCFSEQARAEMQEELFLPECKYWGSDLQLPNMSFEEVLHSDESAYKWLSTLKKVGIVLLTGAATRQGELVKLGKRIGFLRLTFYGPTWQVEDKMDANNVAYTSGKLSFHTDYPVLQHPPGIQFLHCIKQAANGGESEVVDGFHVSNKLKEQNPQAFQILSSTLVDFTDVGVDYCDFTMQSKQRIIDVDYKGQVVRINYNNATRDTVFDIPAEKVQPFYAALKEFVDLLNSPEHKFTYKMKPGDIVTFDNWRLLHGRRSYQSGTETSRHLEGAYADWDVVMSRLRLLRKIVQNGN</sequence>
<comment type="function">
    <text evidence="3">Catalyzes the formation of L-carnitine from gamma-butyrobetaine.</text>
</comment>
<evidence type="ECO:0000256" key="7">
    <source>
        <dbReference type="ARBA" id="ARBA00022723"/>
    </source>
</evidence>
<comment type="similarity">
    <text evidence="5">Belongs to the gamma-BBH/TMLD family.</text>
</comment>
<dbReference type="InterPro" id="IPR050411">
    <property type="entry name" value="AlphaKG_dependent_hydroxylases"/>
</dbReference>
<evidence type="ECO:0000313" key="18">
    <source>
        <dbReference type="Proteomes" id="UP000765507"/>
    </source>
</evidence>
<feature type="non-terminal residue" evidence="17">
    <location>
        <position position="508"/>
    </location>
</feature>
<keyword evidence="7" id="KW-0479">Metal-binding</keyword>
<dbReference type="InterPro" id="IPR038492">
    <property type="entry name" value="GBBH-like_N_sf"/>
</dbReference>
<evidence type="ECO:0000256" key="6">
    <source>
        <dbReference type="ARBA" id="ARBA00012270"/>
    </source>
</evidence>
<evidence type="ECO:0000256" key="1">
    <source>
        <dbReference type="ARBA" id="ARBA00001954"/>
    </source>
</evidence>
<evidence type="ECO:0000256" key="9">
    <source>
        <dbReference type="ARBA" id="ARBA00022964"/>
    </source>
</evidence>
<dbReference type="FunFam" id="3.60.130.10:FF:000001">
    <property type="entry name" value="Trimethyllysine dioxygenase, mitochondrial"/>
    <property type="match status" value="1"/>
</dbReference>
<dbReference type="InterPro" id="IPR003819">
    <property type="entry name" value="TauD/TfdA-like"/>
</dbReference>
<dbReference type="Pfam" id="PF06155">
    <property type="entry name" value="GBBH-like_N"/>
    <property type="match status" value="1"/>
</dbReference>
<dbReference type="Gene3D" id="3.60.130.10">
    <property type="entry name" value="Clavaminate synthase-like"/>
    <property type="match status" value="1"/>
</dbReference>
<feature type="domain" description="TauD/TfdA-like" evidence="15">
    <location>
        <begin position="240"/>
        <end position="487"/>
    </location>
</feature>
<evidence type="ECO:0000256" key="12">
    <source>
        <dbReference type="ARBA" id="ARBA00030584"/>
    </source>
</evidence>
<proteinExistence type="inferred from homology"/>
<evidence type="ECO:0000256" key="11">
    <source>
        <dbReference type="ARBA" id="ARBA00023004"/>
    </source>
</evidence>
<organism evidence="17 18">
    <name type="scientific">Chelydra serpentina</name>
    <name type="common">Snapping turtle</name>
    <name type="synonym">Testudo serpentina</name>
    <dbReference type="NCBI Taxonomy" id="8475"/>
    <lineage>
        <taxon>Eukaryota</taxon>
        <taxon>Metazoa</taxon>
        <taxon>Chordata</taxon>
        <taxon>Craniata</taxon>
        <taxon>Vertebrata</taxon>
        <taxon>Euteleostomi</taxon>
        <taxon>Archelosauria</taxon>
        <taxon>Testudinata</taxon>
        <taxon>Testudines</taxon>
        <taxon>Cryptodira</taxon>
        <taxon>Durocryptodira</taxon>
        <taxon>Americhelydia</taxon>
        <taxon>Chelydroidea</taxon>
        <taxon>Chelydridae</taxon>
        <taxon>Chelydra</taxon>
    </lineage>
</organism>
<evidence type="ECO:0000256" key="13">
    <source>
        <dbReference type="ARBA" id="ARBA00033412"/>
    </source>
</evidence>
<dbReference type="GO" id="GO:0045329">
    <property type="term" value="P:carnitine biosynthetic process"/>
    <property type="evidence" value="ECO:0007669"/>
    <property type="project" value="UniProtKB-KW"/>
</dbReference>
<evidence type="ECO:0000313" key="17">
    <source>
        <dbReference type="EMBL" id="KAG6935330.1"/>
    </source>
</evidence>